<sequence length="146" mass="15783">MSKNYIKVDVVSPSGSVFTGEADIVSLRGSAGEMGIAYGHTELLSTMPAGVVTIKKDNDVEVLYVSGGVLEVTPSRVTIMVDEMERAENLNHAEAEKAKARAEEALKHPDSSKLSLEDAKKRLQEADARLKALNSSKGIYYSKDPE</sequence>
<evidence type="ECO:0000256" key="7">
    <source>
        <dbReference type="ARBA" id="ARBA00023065"/>
    </source>
</evidence>
<evidence type="ECO:0000256" key="9">
    <source>
        <dbReference type="ARBA" id="ARBA00023196"/>
    </source>
</evidence>
<keyword evidence="13" id="KW-0375">Hydrogen ion transport</keyword>
<evidence type="ECO:0000256" key="6">
    <source>
        <dbReference type="ARBA" id="ARBA00022448"/>
    </source>
</evidence>
<protein>
    <recommendedName>
        <fullName evidence="5 13">ATP synthase epsilon chain</fullName>
    </recommendedName>
    <alternativeName>
        <fullName evidence="12 13">ATP synthase F1 sector epsilon subunit</fullName>
    </alternativeName>
    <alternativeName>
        <fullName evidence="11 13">F-ATPase epsilon subunit</fullName>
    </alternativeName>
</protein>
<feature type="domain" description="ATP synthase epsilon subunit C-terminal" evidence="16">
    <location>
        <begin position="88"/>
        <end position="133"/>
    </location>
</feature>
<dbReference type="PANTHER" id="PTHR13822">
    <property type="entry name" value="ATP SYNTHASE DELTA/EPSILON CHAIN"/>
    <property type="match status" value="1"/>
</dbReference>
<keyword evidence="13" id="KW-1003">Cell membrane</keyword>
<dbReference type="InterPro" id="IPR001469">
    <property type="entry name" value="ATP_synth_F1_dsu/esu"/>
</dbReference>
<evidence type="ECO:0000256" key="11">
    <source>
        <dbReference type="ARBA" id="ARBA00030215"/>
    </source>
</evidence>
<feature type="region of interest" description="Disordered" evidence="15">
    <location>
        <begin position="91"/>
        <end position="118"/>
    </location>
</feature>
<evidence type="ECO:0000313" key="18">
    <source>
        <dbReference type="EMBL" id="APC97439.1"/>
    </source>
</evidence>
<evidence type="ECO:0000256" key="3">
    <source>
        <dbReference type="ARBA" id="ARBA00005712"/>
    </source>
</evidence>
<dbReference type="HAMAP" id="MF_00530">
    <property type="entry name" value="ATP_synth_epsil_bac"/>
    <property type="match status" value="1"/>
</dbReference>
<dbReference type="Gene3D" id="2.60.15.10">
    <property type="entry name" value="F0F1 ATP synthase delta/epsilon subunit, N-terminal"/>
    <property type="match status" value="1"/>
</dbReference>
<dbReference type="NCBIfam" id="NF009986">
    <property type="entry name" value="PRK13452.1"/>
    <property type="match status" value="1"/>
</dbReference>
<dbReference type="GO" id="GO:0005524">
    <property type="term" value="F:ATP binding"/>
    <property type="evidence" value="ECO:0007669"/>
    <property type="project" value="UniProtKB-UniRule"/>
</dbReference>
<dbReference type="Pfam" id="PF02823">
    <property type="entry name" value="ATP-synt_DE_N"/>
    <property type="match status" value="1"/>
</dbReference>
<keyword evidence="10 13" id="KW-0066">ATP synthesis</keyword>
<keyword evidence="6 13" id="KW-0813">Transport</keyword>
<dbReference type="OrthoDB" id="9791445at2"/>
<evidence type="ECO:0000256" key="1">
    <source>
        <dbReference type="ARBA" id="ARBA00003543"/>
    </source>
</evidence>
<evidence type="ECO:0000256" key="10">
    <source>
        <dbReference type="ARBA" id="ARBA00023310"/>
    </source>
</evidence>
<evidence type="ECO:0000256" key="5">
    <source>
        <dbReference type="ARBA" id="ARBA00014480"/>
    </source>
</evidence>
<dbReference type="GO" id="GO:0046933">
    <property type="term" value="F:proton-transporting ATP synthase activity, rotational mechanism"/>
    <property type="evidence" value="ECO:0007669"/>
    <property type="project" value="UniProtKB-UniRule"/>
</dbReference>
<dbReference type="InterPro" id="IPR020546">
    <property type="entry name" value="ATP_synth_F1_dsu/esu_N"/>
</dbReference>
<dbReference type="InterPro" id="IPR036771">
    <property type="entry name" value="ATPsynth_dsu/esu_N"/>
</dbReference>
<evidence type="ECO:0000256" key="4">
    <source>
        <dbReference type="ARBA" id="ARBA00011648"/>
    </source>
</evidence>
<keyword evidence="19" id="KW-1185">Reference proteome</keyword>
<dbReference type="GO" id="GO:0016787">
    <property type="term" value="F:hydrolase activity"/>
    <property type="evidence" value="ECO:0007669"/>
    <property type="project" value="UniProtKB-KW"/>
</dbReference>
<dbReference type="GO" id="GO:0045259">
    <property type="term" value="C:proton-transporting ATP synthase complex"/>
    <property type="evidence" value="ECO:0007669"/>
    <property type="project" value="UniProtKB-KW"/>
</dbReference>
<dbReference type="CDD" id="cd12152">
    <property type="entry name" value="F1-ATPase_delta"/>
    <property type="match status" value="1"/>
</dbReference>
<dbReference type="InterPro" id="IPR020547">
    <property type="entry name" value="ATP_synth_F1_esu_C"/>
</dbReference>
<name>A0A1J0KUT3_9GAMM</name>
<comment type="function">
    <text evidence="1 13">Produces ATP from ADP in the presence of a proton gradient across the membrane.</text>
</comment>
<dbReference type="SUPFAM" id="SSF51344">
    <property type="entry name" value="Epsilon subunit of F1F0-ATP synthase N-terminal domain"/>
    <property type="match status" value="1"/>
</dbReference>
<dbReference type="STRING" id="1542390.KX01_603"/>
<organism evidence="18 19">
    <name type="scientific">Francisella frigiditurris</name>
    <dbReference type="NCBI Taxonomy" id="1542390"/>
    <lineage>
        <taxon>Bacteria</taxon>
        <taxon>Pseudomonadati</taxon>
        <taxon>Pseudomonadota</taxon>
        <taxon>Gammaproteobacteria</taxon>
        <taxon>Thiotrichales</taxon>
        <taxon>Francisellaceae</taxon>
        <taxon>Francisella</taxon>
    </lineage>
</organism>
<dbReference type="RefSeq" id="WP_071663580.1">
    <property type="nucleotide sequence ID" value="NZ_CP009654.1"/>
</dbReference>
<evidence type="ECO:0000313" key="19">
    <source>
        <dbReference type="Proteomes" id="UP000182521"/>
    </source>
</evidence>
<evidence type="ECO:0000256" key="8">
    <source>
        <dbReference type="ARBA" id="ARBA00023136"/>
    </source>
</evidence>
<comment type="similarity">
    <text evidence="3 13 14">Belongs to the ATPase epsilon chain family.</text>
</comment>
<keyword evidence="9 13" id="KW-0139">CF(1)</keyword>
<dbReference type="AlphaFoldDB" id="A0A1J0KUT3"/>
<evidence type="ECO:0000259" key="17">
    <source>
        <dbReference type="Pfam" id="PF02823"/>
    </source>
</evidence>
<dbReference type="NCBIfam" id="TIGR01216">
    <property type="entry name" value="ATP_synt_epsi"/>
    <property type="match status" value="1"/>
</dbReference>
<dbReference type="PANTHER" id="PTHR13822:SF10">
    <property type="entry name" value="ATP SYNTHASE EPSILON CHAIN, CHLOROPLASTIC"/>
    <property type="match status" value="1"/>
</dbReference>
<reference evidence="19" key="1">
    <citation type="submission" date="2014-10" db="EMBL/GenBank/DDBJ databases">
        <authorList>
            <person name="Kuske C.R."/>
            <person name="Challacombe J.F."/>
            <person name="Daligault H.E."/>
            <person name="Davenport K.W."/>
            <person name="Johnson S.L."/>
            <person name="Siddaramappa S."/>
            <person name="Petersen J.M."/>
        </authorList>
    </citation>
    <scope>NUCLEOTIDE SEQUENCE [LARGE SCALE GENOMIC DNA]</scope>
    <source>
        <strain evidence="19">CA97-1460</strain>
    </source>
</reference>
<evidence type="ECO:0000256" key="13">
    <source>
        <dbReference type="HAMAP-Rule" id="MF_00530"/>
    </source>
</evidence>
<comment type="subunit">
    <text evidence="4 13 14">F-type ATPases have 2 components, CF(1) - the catalytic core - and CF(0) - the membrane proton channel. CF(1) has five subunits: alpha(3), beta(3), gamma(1), delta(1), epsilon(1). CF(0) has three main subunits: a, b and c.</text>
</comment>
<keyword evidence="8 13" id="KW-0472">Membrane</keyword>
<evidence type="ECO:0000256" key="14">
    <source>
        <dbReference type="RuleBase" id="RU003656"/>
    </source>
</evidence>
<dbReference type="GO" id="GO:0012505">
    <property type="term" value="C:endomembrane system"/>
    <property type="evidence" value="ECO:0007669"/>
    <property type="project" value="UniProtKB-SubCell"/>
</dbReference>
<comment type="subcellular location">
    <subcellularLocation>
        <location evidence="13">Cell membrane</location>
        <topology evidence="13">Peripheral membrane protein</topology>
    </subcellularLocation>
    <subcellularLocation>
        <location evidence="2">Endomembrane system</location>
        <topology evidence="2">Peripheral membrane protein</topology>
    </subcellularLocation>
</comment>
<feature type="domain" description="ATP synthase F1 complex delta/epsilon subunit N-terminal" evidence="17">
    <location>
        <begin position="6"/>
        <end position="83"/>
    </location>
</feature>
<dbReference type="Pfam" id="PF00401">
    <property type="entry name" value="ATP-synt_DE"/>
    <property type="match status" value="1"/>
</dbReference>
<gene>
    <name evidence="13 18" type="primary">atpC</name>
    <name evidence="18" type="ORF">KX01_603</name>
</gene>
<dbReference type="EMBL" id="CP009654">
    <property type="protein sequence ID" value="APC97439.1"/>
    <property type="molecule type" value="Genomic_DNA"/>
</dbReference>
<keyword evidence="7 13" id="KW-0406">Ion transport</keyword>
<accession>A0A1J0KUT3</accession>
<dbReference type="GO" id="GO:0005886">
    <property type="term" value="C:plasma membrane"/>
    <property type="evidence" value="ECO:0007669"/>
    <property type="project" value="UniProtKB-SubCell"/>
</dbReference>
<proteinExistence type="inferred from homology"/>
<keyword evidence="18" id="KW-0378">Hydrolase</keyword>
<evidence type="ECO:0000256" key="2">
    <source>
        <dbReference type="ARBA" id="ARBA00004184"/>
    </source>
</evidence>
<evidence type="ECO:0000256" key="15">
    <source>
        <dbReference type="SAM" id="MobiDB-lite"/>
    </source>
</evidence>
<dbReference type="KEGG" id="frc:KX01_603"/>
<evidence type="ECO:0000256" key="12">
    <source>
        <dbReference type="ARBA" id="ARBA00031795"/>
    </source>
</evidence>
<evidence type="ECO:0000259" key="16">
    <source>
        <dbReference type="Pfam" id="PF00401"/>
    </source>
</evidence>
<dbReference type="Proteomes" id="UP000182521">
    <property type="component" value="Chromosome"/>
</dbReference>